<accession>A0A7C3ZWS2</accession>
<evidence type="ECO:0000313" key="3">
    <source>
        <dbReference type="EMBL" id="HGG00727.1"/>
    </source>
</evidence>
<feature type="region of interest" description="Disordered" evidence="1">
    <location>
        <begin position="132"/>
        <end position="160"/>
    </location>
</feature>
<dbReference type="AlphaFoldDB" id="A0A7C3ZWS2"/>
<dbReference type="SUPFAM" id="SSF48619">
    <property type="entry name" value="Phospholipase A2, PLA2"/>
    <property type="match status" value="1"/>
</dbReference>
<dbReference type="InterPro" id="IPR036444">
    <property type="entry name" value="PLipase_A2_dom_sf"/>
</dbReference>
<dbReference type="Gene3D" id="1.10.3130.20">
    <property type="entry name" value="Phycobilisome linker domain"/>
    <property type="match status" value="1"/>
</dbReference>
<protein>
    <submittedName>
        <fullName evidence="3">DUF4214 domain-containing protein</fullName>
    </submittedName>
</protein>
<proteinExistence type="predicted"/>
<keyword evidence="2" id="KW-0732">Signal</keyword>
<dbReference type="GO" id="GO:0006644">
    <property type="term" value="P:phospholipid metabolic process"/>
    <property type="evidence" value="ECO:0007669"/>
    <property type="project" value="InterPro"/>
</dbReference>
<dbReference type="GO" id="GO:0050482">
    <property type="term" value="P:arachidonate secretion"/>
    <property type="evidence" value="ECO:0007669"/>
    <property type="project" value="InterPro"/>
</dbReference>
<comment type="caution">
    <text evidence="3">The sequence shown here is derived from an EMBL/GenBank/DDBJ whole genome shotgun (WGS) entry which is preliminary data.</text>
</comment>
<feature type="compositionally biased region" description="Polar residues" evidence="1">
    <location>
        <begin position="134"/>
        <end position="148"/>
    </location>
</feature>
<dbReference type="Gene3D" id="1.20.90.10">
    <property type="entry name" value="Phospholipase A2 domain"/>
    <property type="match status" value="1"/>
</dbReference>
<dbReference type="InterPro" id="IPR038255">
    <property type="entry name" value="PBS_linker_sf"/>
</dbReference>
<gene>
    <name evidence="3" type="ORF">ENR15_08780</name>
</gene>
<sequence>MKFAKWVAVLGLASTMAIGGGGYAKAAELGELYGQRLDVEVSCEGRDNWRSQYNIPDRYYAPSRTSNQGARFDLACRQHEQCYQKPGTGKSECDTAFLQAMRRLCDNAYSSNGRALGECYTDADKYYRAVARSPESTRQYQQAQSSWGRNDSRQNDDRRRNDLQEEVERLYREMLDITPSLRDINDYVDALERGWNMQRVREDIARSRDARYAIAEVYREVLERNPDSSGLDTYQRALARSWNIDDVREDIADSDEAERAINRIYREILGRNADRDGLRTYQRALARGRSLADVRRDIKNSSEARRRNR</sequence>
<dbReference type="EMBL" id="DSPX01000086">
    <property type="protein sequence ID" value="HGG00727.1"/>
    <property type="molecule type" value="Genomic_DNA"/>
</dbReference>
<feature type="chain" id="PRO_5027722737" evidence="2">
    <location>
        <begin position="27"/>
        <end position="309"/>
    </location>
</feature>
<reference evidence="3" key="1">
    <citation type="journal article" date="2020" name="mSystems">
        <title>Genome- and Community-Level Interaction Insights into Carbon Utilization and Element Cycling Functions of Hydrothermarchaeota in Hydrothermal Sediment.</title>
        <authorList>
            <person name="Zhou Z."/>
            <person name="Liu Y."/>
            <person name="Xu W."/>
            <person name="Pan J."/>
            <person name="Luo Z.H."/>
            <person name="Li M."/>
        </authorList>
    </citation>
    <scope>NUCLEOTIDE SEQUENCE [LARGE SCALE GENOMIC DNA]</scope>
    <source>
        <strain evidence="3">SpSt-374</strain>
    </source>
</reference>
<name>A0A7C3ZWS2_9CYAN</name>
<dbReference type="GO" id="GO:0004623">
    <property type="term" value="F:phospholipase A2 activity"/>
    <property type="evidence" value="ECO:0007669"/>
    <property type="project" value="InterPro"/>
</dbReference>
<evidence type="ECO:0000256" key="1">
    <source>
        <dbReference type="SAM" id="MobiDB-lite"/>
    </source>
</evidence>
<organism evidence="3">
    <name type="scientific">Planktothricoides sp. SpSt-374</name>
    <dbReference type="NCBI Taxonomy" id="2282167"/>
    <lineage>
        <taxon>Bacteria</taxon>
        <taxon>Bacillati</taxon>
        <taxon>Cyanobacteriota</taxon>
        <taxon>Cyanophyceae</taxon>
        <taxon>Oscillatoriophycideae</taxon>
        <taxon>Oscillatoriales</taxon>
        <taxon>Oscillatoriaceae</taxon>
        <taxon>Planktothricoides</taxon>
    </lineage>
</organism>
<feature type="compositionally biased region" description="Basic and acidic residues" evidence="1">
    <location>
        <begin position="150"/>
        <end position="160"/>
    </location>
</feature>
<feature type="signal peptide" evidence="2">
    <location>
        <begin position="1"/>
        <end position="26"/>
    </location>
</feature>
<evidence type="ECO:0000256" key="2">
    <source>
        <dbReference type="SAM" id="SignalP"/>
    </source>
</evidence>